<keyword evidence="2" id="KW-1185">Reference proteome</keyword>
<evidence type="ECO:0000313" key="2">
    <source>
        <dbReference type="Proteomes" id="UP000796880"/>
    </source>
</evidence>
<dbReference type="AlphaFoldDB" id="A0A8K0GU59"/>
<comment type="caution">
    <text evidence="1">The sequence shown here is derived from an EMBL/GenBank/DDBJ whole genome shotgun (WGS) entry which is preliminary data.</text>
</comment>
<sequence length="205" mass="21424">MEDGRGKLLEVVEEMLEEDSGGSEEVVEVRGSCSEGSHGGAIEDGRQAAGCQATVESPEGYRNMEDGRRKLLEGRWKMLEAEDAAPEKLASPNLSHLPPLVPPPPAWSLLFALGPTSLALVRLSSPGPTSHRLVPPLPGFATTSPADPGTPPASGPLAALVPTPPVCPESLLLGPALPPAWSDLLRLWSDLPGWSDLPATGPTPD</sequence>
<accession>A0A8K0GU59</accession>
<gene>
    <name evidence="1" type="ORF">FNV43_RR21206</name>
</gene>
<name>A0A8K0GU59_9ROSA</name>
<organism evidence="1 2">
    <name type="scientific">Rhamnella rubrinervis</name>
    <dbReference type="NCBI Taxonomy" id="2594499"/>
    <lineage>
        <taxon>Eukaryota</taxon>
        <taxon>Viridiplantae</taxon>
        <taxon>Streptophyta</taxon>
        <taxon>Embryophyta</taxon>
        <taxon>Tracheophyta</taxon>
        <taxon>Spermatophyta</taxon>
        <taxon>Magnoliopsida</taxon>
        <taxon>eudicotyledons</taxon>
        <taxon>Gunneridae</taxon>
        <taxon>Pentapetalae</taxon>
        <taxon>rosids</taxon>
        <taxon>fabids</taxon>
        <taxon>Rosales</taxon>
        <taxon>Rhamnaceae</taxon>
        <taxon>rhamnoid group</taxon>
        <taxon>Rhamneae</taxon>
        <taxon>Rhamnella</taxon>
    </lineage>
</organism>
<evidence type="ECO:0000313" key="1">
    <source>
        <dbReference type="EMBL" id="KAF3438444.1"/>
    </source>
</evidence>
<dbReference type="EMBL" id="VOIH02000009">
    <property type="protein sequence ID" value="KAF3438444.1"/>
    <property type="molecule type" value="Genomic_DNA"/>
</dbReference>
<reference evidence="1" key="1">
    <citation type="submission" date="2020-03" db="EMBL/GenBank/DDBJ databases">
        <title>A high-quality chromosome-level genome assembly of a woody plant with both climbing and erect habits, Rhamnella rubrinervis.</title>
        <authorList>
            <person name="Lu Z."/>
            <person name="Yang Y."/>
            <person name="Zhu X."/>
            <person name="Sun Y."/>
        </authorList>
    </citation>
    <scope>NUCLEOTIDE SEQUENCE</scope>
    <source>
        <strain evidence="1">BYM</strain>
        <tissue evidence="1">Leaf</tissue>
    </source>
</reference>
<proteinExistence type="predicted"/>
<protein>
    <submittedName>
        <fullName evidence="1">Uncharacterized protein</fullName>
    </submittedName>
</protein>
<dbReference type="Proteomes" id="UP000796880">
    <property type="component" value="Unassembled WGS sequence"/>
</dbReference>